<evidence type="ECO:0000313" key="2">
    <source>
        <dbReference type="EMBL" id="MFC5449658.1"/>
    </source>
</evidence>
<accession>A0ABW0K8F6</accession>
<organism evidence="2 3">
    <name type="scientific">Paenibacillus aestuarii</name>
    <dbReference type="NCBI Taxonomy" id="516965"/>
    <lineage>
        <taxon>Bacteria</taxon>
        <taxon>Bacillati</taxon>
        <taxon>Bacillota</taxon>
        <taxon>Bacilli</taxon>
        <taxon>Bacillales</taxon>
        <taxon>Paenibacillaceae</taxon>
        <taxon>Paenibacillus</taxon>
    </lineage>
</organism>
<keyword evidence="1" id="KW-1133">Transmembrane helix</keyword>
<reference evidence="3" key="1">
    <citation type="journal article" date="2019" name="Int. J. Syst. Evol. Microbiol.">
        <title>The Global Catalogue of Microorganisms (GCM) 10K type strain sequencing project: providing services to taxonomists for standard genome sequencing and annotation.</title>
        <authorList>
            <consortium name="The Broad Institute Genomics Platform"/>
            <consortium name="The Broad Institute Genome Sequencing Center for Infectious Disease"/>
            <person name="Wu L."/>
            <person name="Ma J."/>
        </authorList>
    </citation>
    <scope>NUCLEOTIDE SEQUENCE [LARGE SCALE GENOMIC DNA]</scope>
    <source>
        <strain evidence="3">KACC 11904</strain>
    </source>
</reference>
<keyword evidence="1" id="KW-0472">Membrane</keyword>
<gene>
    <name evidence="2" type="ORF">ACFPOG_15415</name>
</gene>
<dbReference type="Proteomes" id="UP001596044">
    <property type="component" value="Unassembled WGS sequence"/>
</dbReference>
<keyword evidence="3" id="KW-1185">Reference proteome</keyword>
<feature type="transmembrane region" description="Helical" evidence="1">
    <location>
        <begin position="67"/>
        <end position="86"/>
    </location>
</feature>
<evidence type="ECO:0000313" key="3">
    <source>
        <dbReference type="Proteomes" id="UP001596044"/>
    </source>
</evidence>
<evidence type="ECO:0008006" key="4">
    <source>
        <dbReference type="Google" id="ProtNLM"/>
    </source>
</evidence>
<dbReference type="PROSITE" id="PS51257">
    <property type="entry name" value="PROKAR_LIPOPROTEIN"/>
    <property type="match status" value="1"/>
</dbReference>
<protein>
    <recommendedName>
        <fullName evidence="4">DUF3899 domain-containing protein</fullName>
    </recommendedName>
</protein>
<dbReference type="EMBL" id="JBHSMJ010000020">
    <property type="protein sequence ID" value="MFC5449658.1"/>
    <property type="molecule type" value="Genomic_DNA"/>
</dbReference>
<evidence type="ECO:0000256" key="1">
    <source>
        <dbReference type="SAM" id="Phobius"/>
    </source>
</evidence>
<keyword evidence="1" id="KW-0812">Transmembrane</keyword>
<dbReference type="RefSeq" id="WP_270877505.1">
    <property type="nucleotide sequence ID" value="NZ_JAQFVF010000002.1"/>
</dbReference>
<sequence>MLRQISDYLFMGSLTLLIIACFLQGVGLRGFTNMSNTDTMPGAATDLNMEHDHQGLMESQDTFLRKILRSYLFWLSIIGIGGSILLSKL</sequence>
<feature type="transmembrane region" description="Helical" evidence="1">
    <location>
        <begin position="7"/>
        <end position="26"/>
    </location>
</feature>
<name>A0ABW0K8F6_9BACL</name>
<comment type="caution">
    <text evidence="2">The sequence shown here is derived from an EMBL/GenBank/DDBJ whole genome shotgun (WGS) entry which is preliminary data.</text>
</comment>
<proteinExistence type="predicted"/>